<evidence type="ECO:0000256" key="6">
    <source>
        <dbReference type="ARBA" id="ARBA00022927"/>
    </source>
</evidence>
<sequence length="252" mass="27448">MKELYNTLPLPDDRPVTALCVVEDPSKCPLGYTVVAKSHDQDLDADLWKDGFFGKRITRYLCLSKTEGPSGFVIDSLCVINDKDAPPNGYVLLSKTYGTEQRAWRKRQLTYRLSEKNSVFLAITDIIILSKSKKAPEGFTMGGEINGLVLCYKSAPLPSNSNPMLNRVLPSLPAVNLKPTTNSGFTSSTPVVSPTPYTKNSSNANPQIKSPVRPAPLPPLNNDKPSPDDNPATKNHLIVISTSTLSGFTGQK</sequence>
<evidence type="ECO:0000259" key="10">
    <source>
        <dbReference type="PROSITE" id="PS51498"/>
    </source>
</evidence>
<evidence type="ECO:0000256" key="2">
    <source>
        <dbReference type="ARBA" id="ARBA00004481"/>
    </source>
</evidence>
<evidence type="ECO:0000256" key="4">
    <source>
        <dbReference type="ARBA" id="ARBA00022448"/>
    </source>
</evidence>
<dbReference type="HOGENOM" id="CLU_064823_0_0_1"/>
<dbReference type="PhylomeDB" id="E9H394"/>
<keyword evidence="12" id="KW-1185">Reference proteome</keyword>
<proteinExistence type="inferred from homology"/>
<dbReference type="KEGG" id="dpx:DAPPUDRAFT_307595"/>
<evidence type="ECO:0000256" key="3">
    <source>
        <dbReference type="ARBA" id="ARBA00010432"/>
    </source>
</evidence>
<dbReference type="GO" id="GO:0042058">
    <property type="term" value="P:regulation of epidermal growth factor receptor signaling pathway"/>
    <property type="evidence" value="ECO:0000318"/>
    <property type="project" value="GO_Central"/>
</dbReference>
<dbReference type="GO" id="GO:0005770">
    <property type="term" value="C:late endosome"/>
    <property type="evidence" value="ECO:0000318"/>
    <property type="project" value="GO_Central"/>
</dbReference>
<evidence type="ECO:0000256" key="8">
    <source>
        <dbReference type="ARBA" id="ARBA00053101"/>
    </source>
</evidence>
<dbReference type="GO" id="GO:0031902">
    <property type="term" value="C:late endosome membrane"/>
    <property type="evidence" value="ECO:0007669"/>
    <property type="project" value="UniProtKB-SubCell"/>
</dbReference>
<dbReference type="Gene3D" id="2.100.10.50">
    <property type="match status" value="1"/>
</dbReference>
<dbReference type="PANTHER" id="PTHR31547:SF1">
    <property type="entry name" value="MULTIVESICULAR BODY SUBUNIT 12B"/>
    <property type="match status" value="1"/>
</dbReference>
<feature type="region of interest" description="Disordered" evidence="9">
    <location>
        <begin position="180"/>
        <end position="234"/>
    </location>
</feature>
<evidence type="ECO:0000256" key="5">
    <source>
        <dbReference type="ARBA" id="ARBA00022753"/>
    </source>
</evidence>
<comment type="similarity">
    <text evidence="3">Belongs to the MVB12 family.</text>
</comment>
<keyword evidence="6" id="KW-0653">Protein transport</keyword>
<name>E9H394_DAPPU</name>
<dbReference type="InterPro" id="IPR040297">
    <property type="entry name" value="MVB12B"/>
</dbReference>
<dbReference type="Proteomes" id="UP000000305">
    <property type="component" value="Unassembled WGS sequence"/>
</dbReference>
<dbReference type="PROSITE" id="PS51498">
    <property type="entry name" value="MABP"/>
    <property type="match status" value="1"/>
</dbReference>
<dbReference type="InterPro" id="IPR018798">
    <property type="entry name" value="MVB12A/B"/>
</dbReference>
<reference evidence="11 12" key="1">
    <citation type="journal article" date="2011" name="Science">
        <title>The ecoresponsive genome of Daphnia pulex.</title>
        <authorList>
            <person name="Colbourne J.K."/>
            <person name="Pfrender M.E."/>
            <person name="Gilbert D."/>
            <person name="Thomas W.K."/>
            <person name="Tucker A."/>
            <person name="Oakley T.H."/>
            <person name="Tokishita S."/>
            <person name="Aerts A."/>
            <person name="Arnold G.J."/>
            <person name="Basu M.K."/>
            <person name="Bauer D.J."/>
            <person name="Caceres C.E."/>
            <person name="Carmel L."/>
            <person name="Casola C."/>
            <person name="Choi J.H."/>
            <person name="Detter J.C."/>
            <person name="Dong Q."/>
            <person name="Dusheyko S."/>
            <person name="Eads B.D."/>
            <person name="Frohlich T."/>
            <person name="Geiler-Samerotte K.A."/>
            <person name="Gerlach D."/>
            <person name="Hatcher P."/>
            <person name="Jogdeo S."/>
            <person name="Krijgsveld J."/>
            <person name="Kriventseva E.V."/>
            <person name="Kultz D."/>
            <person name="Laforsch C."/>
            <person name="Lindquist E."/>
            <person name="Lopez J."/>
            <person name="Manak J.R."/>
            <person name="Muller J."/>
            <person name="Pangilinan J."/>
            <person name="Patwardhan R.P."/>
            <person name="Pitluck S."/>
            <person name="Pritham E.J."/>
            <person name="Rechtsteiner A."/>
            <person name="Rho M."/>
            <person name="Rogozin I.B."/>
            <person name="Sakarya O."/>
            <person name="Salamov A."/>
            <person name="Schaack S."/>
            <person name="Shapiro H."/>
            <person name="Shiga Y."/>
            <person name="Skalitzky C."/>
            <person name="Smith Z."/>
            <person name="Souvorov A."/>
            <person name="Sung W."/>
            <person name="Tang Z."/>
            <person name="Tsuchiya D."/>
            <person name="Tu H."/>
            <person name="Vos H."/>
            <person name="Wang M."/>
            <person name="Wolf Y.I."/>
            <person name="Yamagata H."/>
            <person name="Yamada T."/>
            <person name="Ye Y."/>
            <person name="Shaw J.R."/>
            <person name="Andrews J."/>
            <person name="Crease T.J."/>
            <person name="Tang H."/>
            <person name="Lucas S.M."/>
            <person name="Robertson H.M."/>
            <person name="Bork P."/>
            <person name="Koonin E.V."/>
            <person name="Zdobnov E.M."/>
            <person name="Grigoriev I.V."/>
            <person name="Lynch M."/>
            <person name="Boore J.L."/>
        </authorList>
    </citation>
    <scope>NUCLEOTIDE SEQUENCE [LARGE SCALE GENOMIC DNA]</scope>
</reference>
<feature type="compositionally biased region" description="Polar residues" evidence="9">
    <location>
        <begin position="180"/>
        <end position="208"/>
    </location>
</feature>
<gene>
    <name evidence="11" type="ORF">DAPPUDRAFT_307595</name>
</gene>
<evidence type="ECO:0000256" key="7">
    <source>
        <dbReference type="ARBA" id="ARBA00023136"/>
    </source>
</evidence>
<protein>
    <recommendedName>
        <fullName evidence="10">MABP domain-containing protein</fullName>
    </recommendedName>
</protein>
<evidence type="ECO:0000256" key="1">
    <source>
        <dbReference type="ARBA" id="ARBA00004414"/>
    </source>
</evidence>
<dbReference type="GO" id="GO:0046755">
    <property type="term" value="P:viral budding"/>
    <property type="evidence" value="ECO:0000318"/>
    <property type="project" value="GO_Central"/>
</dbReference>
<dbReference type="OMA" id="RITRYLC"/>
<feature type="domain" description="MABP" evidence="10">
    <location>
        <begin position="13"/>
        <end position="156"/>
    </location>
</feature>
<evidence type="ECO:0000313" key="11">
    <source>
        <dbReference type="EMBL" id="EFX73720.1"/>
    </source>
</evidence>
<comment type="subcellular location">
    <subcellularLocation>
        <location evidence="2">Endosome membrane</location>
        <topology evidence="2">Peripheral membrane protein</topology>
    </subcellularLocation>
    <subcellularLocation>
        <location evidence="1">Late endosome membrane</location>
    </subcellularLocation>
</comment>
<dbReference type="FunCoup" id="E9H394">
    <property type="interactions" value="270"/>
</dbReference>
<keyword evidence="7" id="KW-0472">Membrane</keyword>
<keyword evidence="5" id="KW-0967">Endosome</keyword>
<dbReference type="GO" id="GO:0000813">
    <property type="term" value="C:ESCRT I complex"/>
    <property type="evidence" value="ECO:0000318"/>
    <property type="project" value="GO_Central"/>
</dbReference>
<dbReference type="Pfam" id="PF10240">
    <property type="entry name" value="DUF2464"/>
    <property type="match status" value="1"/>
</dbReference>
<keyword evidence="4" id="KW-0813">Transport</keyword>
<evidence type="ECO:0000313" key="12">
    <source>
        <dbReference type="Proteomes" id="UP000000305"/>
    </source>
</evidence>
<dbReference type="InParanoid" id="E9H394"/>
<dbReference type="STRING" id="6669.E9H394"/>
<evidence type="ECO:0000256" key="9">
    <source>
        <dbReference type="SAM" id="MobiDB-lite"/>
    </source>
</evidence>
<dbReference type="PANTHER" id="PTHR31547">
    <property type="entry name" value="MULTIVESICULAR BODY SUBUNIT 12B"/>
    <property type="match status" value="1"/>
</dbReference>
<dbReference type="OrthoDB" id="6021306at2759"/>
<dbReference type="FunFam" id="2.100.10.50:FF:000002">
    <property type="entry name" value="Multivesicular body subunit 12B"/>
    <property type="match status" value="1"/>
</dbReference>
<dbReference type="GO" id="GO:0019075">
    <property type="term" value="P:virus maturation"/>
    <property type="evidence" value="ECO:0000318"/>
    <property type="project" value="GO_Central"/>
</dbReference>
<comment type="function">
    <text evidence="8">Component of the ESCRT-I complex, a regulator of vesicular trafficking process. Required for the sorting of endocytic ubiquitinated cargos into multivesicular bodies.</text>
</comment>
<dbReference type="InterPro" id="IPR023341">
    <property type="entry name" value="MABP"/>
</dbReference>
<dbReference type="AlphaFoldDB" id="E9H394"/>
<organism evidence="11 12">
    <name type="scientific">Daphnia pulex</name>
    <name type="common">Water flea</name>
    <dbReference type="NCBI Taxonomy" id="6669"/>
    <lineage>
        <taxon>Eukaryota</taxon>
        <taxon>Metazoa</taxon>
        <taxon>Ecdysozoa</taxon>
        <taxon>Arthropoda</taxon>
        <taxon>Crustacea</taxon>
        <taxon>Branchiopoda</taxon>
        <taxon>Diplostraca</taxon>
        <taxon>Cladocera</taxon>
        <taxon>Anomopoda</taxon>
        <taxon>Daphniidae</taxon>
        <taxon>Daphnia</taxon>
    </lineage>
</organism>
<dbReference type="GO" id="GO:0015031">
    <property type="term" value="P:protein transport"/>
    <property type="evidence" value="ECO:0007669"/>
    <property type="project" value="UniProtKB-KW"/>
</dbReference>
<accession>E9H394</accession>
<dbReference type="eggNOG" id="KOG4000">
    <property type="taxonomic scope" value="Eukaryota"/>
</dbReference>
<dbReference type="EMBL" id="GL732588">
    <property type="protein sequence ID" value="EFX73720.1"/>
    <property type="molecule type" value="Genomic_DNA"/>
</dbReference>